<accession>A0ABM4DDD4</accession>
<dbReference type="GeneID" id="136071635"/>
<evidence type="ECO:0000313" key="3">
    <source>
        <dbReference type="RefSeq" id="XP_065672416.1"/>
    </source>
</evidence>
<dbReference type="RefSeq" id="XP_065672416.1">
    <property type="nucleotide sequence ID" value="XM_065816344.1"/>
</dbReference>
<dbReference type="Proteomes" id="UP001652625">
    <property type="component" value="Chromosome 13"/>
</dbReference>
<evidence type="ECO:0000313" key="2">
    <source>
        <dbReference type="Proteomes" id="UP001652625"/>
    </source>
</evidence>
<proteinExistence type="predicted"/>
<reference evidence="3" key="1">
    <citation type="submission" date="2025-08" db="UniProtKB">
        <authorList>
            <consortium name="RefSeq"/>
        </authorList>
    </citation>
    <scope>IDENTIFICATION</scope>
</reference>
<dbReference type="PANTHER" id="PTHR43157:SF64">
    <property type="entry name" value="RETINOL DEHYDROGENASE 14"/>
    <property type="match status" value="1"/>
</dbReference>
<dbReference type="Gene3D" id="3.40.50.720">
    <property type="entry name" value="NAD(P)-binding Rossmann-like Domain"/>
    <property type="match status" value="1"/>
</dbReference>
<evidence type="ECO:0000256" key="1">
    <source>
        <dbReference type="ARBA" id="ARBA00023002"/>
    </source>
</evidence>
<dbReference type="InterPro" id="IPR002347">
    <property type="entry name" value="SDR_fam"/>
</dbReference>
<sequence length="317" mass="35695">MLEYFDIKAVAFFTIVVGFLLYKKIFNVFCETTTRLDGKIVIVTGGNTGIGKETVKDLAKRGATVIMACRDMKKAEAAQAEIKKETLNDNVFIRHLELGSLKSINNFVISFLKEFHELHILINNAAIVCPYQKTEDGFEMQFGVNHLGHFALTNLLLKRMRETKGLVRVINVSSHAHYFAKIKFDDINSEKSYGSQSAYAQSKLANIMFTKELQRRLSNTNIITFAVHPGFVSTEIGRNFLLAKILLAIFRIFQKSPKLGAQTSIYCAVTAGLEKHAGKYFADCSVAKIRNKICDDEGQIKKLWEISESMTKISFPL</sequence>
<gene>
    <name evidence="3" type="primary">LOC136071635</name>
</gene>
<dbReference type="PANTHER" id="PTHR43157">
    <property type="entry name" value="PHOSPHATIDYLINOSITOL-GLYCAN BIOSYNTHESIS CLASS F PROTEIN-RELATED"/>
    <property type="match status" value="1"/>
</dbReference>
<organism evidence="2 3">
    <name type="scientific">Hydra vulgaris</name>
    <name type="common">Hydra</name>
    <name type="synonym">Hydra attenuata</name>
    <dbReference type="NCBI Taxonomy" id="6087"/>
    <lineage>
        <taxon>Eukaryota</taxon>
        <taxon>Metazoa</taxon>
        <taxon>Cnidaria</taxon>
        <taxon>Hydrozoa</taxon>
        <taxon>Hydroidolina</taxon>
        <taxon>Anthoathecata</taxon>
        <taxon>Aplanulata</taxon>
        <taxon>Hydridae</taxon>
        <taxon>Hydra</taxon>
    </lineage>
</organism>
<name>A0ABM4DDD4_HYDVU</name>
<protein>
    <submittedName>
        <fullName evidence="3">Retinol dehydrogenase 11-like</fullName>
    </submittedName>
</protein>
<dbReference type="SUPFAM" id="SSF51735">
    <property type="entry name" value="NAD(P)-binding Rossmann-fold domains"/>
    <property type="match status" value="1"/>
</dbReference>
<dbReference type="InterPro" id="IPR036291">
    <property type="entry name" value="NAD(P)-bd_dom_sf"/>
</dbReference>
<keyword evidence="1" id="KW-0560">Oxidoreductase</keyword>
<dbReference type="Pfam" id="PF00106">
    <property type="entry name" value="adh_short"/>
    <property type="match status" value="1"/>
</dbReference>
<dbReference type="NCBIfam" id="NF004846">
    <property type="entry name" value="PRK06197.1"/>
    <property type="match status" value="1"/>
</dbReference>
<dbReference type="PRINTS" id="PR00081">
    <property type="entry name" value="GDHRDH"/>
</dbReference>
<keyword evidence="2" id="KW-1185">Reference proteome</keyword>